<dbReference type="EMBL" id="JADKBR010000019">
    <property type="protein sequence ID" value="MBK8891716.1"/>
    <property type="molecule type" value="Genomic_DNA"/>
</dbReference>
<dbReference type="CDD" id="cd00060">
    <property type="entry name" value="FHA"/>
    <property type="match status" value="1"/>
</dbReference>
<dbReference type="PROSITE" id="PS50125">
    <property type="entry name" value="GUANYLATE_CYCLASE_2"/>
    <property type="match status" value="1"/>
</dbReference>
<sequence>MSKTENKLIVMFADVSGSARLFKRLGDAEAAHAVERCVKRMERSIVGYRGQTLSIMGGELVATFRSAEDACHASVNMQLRVSKLPPVSGLKLTIRIGLHFGTIVTDGATATGDGATGAKQIAGLARIDQILASSLLIAELPKRTTILTRPMPDLGMVQEGDMTFGLAEVDWMSHEEPQQKHSVMIDPTPSQILADVDRLCVRYHGNAFQLDEKAPFLTLGRDPTSKLVIVDRKASRAHGRIERRNESYFYIDSSTNGSYVTLGDGKEIVVRRSQIQLKTNGRICFGASSRDPNADFAEFEIF</sequence>
<dbReference type="Gene3D" id="2.60.200.20">
    <property type="match status" value="1"/>
</dbReference>
<dbReference type="InterPro" id="IPR008984">
    <property type="entry name" value="SMAD_FHA_dom_sf"/>
</dbReference>
<reference evidence="3" key="1">
    <citation type="submission" date="2020-10" db="EMBL/GenBank/DDBJ databases">
        <title>Connecting structure to function with the recovery of over 1000 high-quality activated sludge metagenome-assembled genomes encoding full-length rRNA genes using long-read sequencing.</title>
        <authorList>
            <person name="Singleton C.M."/>
            <person name="Petriglieri F."/>
            <person name="Kristensen J.M."/>
            <person name="Kirkegaard R.H."/>
            <person name="Michaelsen T.Y."/>
            <person name="Andersen M.H."/>
            <person name="Karst S.M."/>
            <person name="Dueholm M.S."/>
            <person name="Nielsen P.H."/>
            <person name="Albertsen M."/>
        </authorList>
    </citation>
    <scope>NUCLEOTIDE SEQUENCE</scope>
    <source>
        <strain evidence="3">OdNE_18-Q3-R46-58_BAT3C.305</strain>
    </source>
</reference>
<feature type="domain" description="Guanylate cyclase" evidence="2">
    <location>
        <begin position="9"/>
        <end position="122"/>
    </location>
</feature>
<dbReference type="Pfam" id="PF00498">
    <property type="entry name" value="FHA"/>
    <property type="match status" value="1"/>
</dbReference>
<dbReference type="SUPFAM" id="SSF55073">
    <property type="entry name" value="Nucleotide cyclase"/>
    <property type="match status" value="1"/>
</dbReference>
<dbReference type="GO" id="GO:0009190">
    <property type="term" value="P:cyclic nucleotide biosynthetic process"/>
    <property type="evidence" value="ECO:0007669"/>
    <property type="project" value="InterPro"/>
</dbReference>
<evidence type="ECO:0000259" key="2">
    <source>
        <dbReference type="PROSITE" id="PS50125"/>
    </source>
</evidence>
<dbReference type="Proteomes" id="UP000808146">
    <property type="component" value="Unassembled WGS sequence"/>
</dbReference>
<name>A0A9D7LP90_9RHOO</name>
<dbReference type="InterPro" id="IPR029787">
    <property type="entry name" value="Nucleotide_cyclase"/>
</dbReference>
<dbReference type="GO" id="GO:0004016">
    <property type="term" value="F:adenylate cyclase activity"/>
    <property type="evidence" value="ECO:0007669"/>
    <property type="project" value="UniProtKB-ARBA"/>
</dbReference>
<evidence type="ECO:0000313" key="3">
    <source>
        <dbReference type="EMBL" id="MBK8891716.1"/>
    </source>
</evidence>
<protein>
    <submittedName>
        <fullName evidence="3">Adenylate/guanylate cyclase domain-containing protein</fullName>
    </submittedName>
</protein>
<dbReference type="InterPro" id="IPR001054">
    <property type="entry name" value="A/G_cyclase"/>
</dbReference>
<dbReference type="InterPro" id="IPR000253">
    <property type="entry name" value="FHA_dom"/>
</dbReference>
<dbReference type="Pfam" id="PF00211">
    <property type="entry name" value="Guanylate_cyc"/>
    <property type="match status" value="1"/>
</dbReference>
<dbReference type="GO" id="GO:0035556">
    <property type="term" value="P:intracellular signal transduction"/>
    <property type="evidence" value="ECO:0007669"/>
    <property type="project" value="InterPro"/>
</dbReference>
<organism evidence="3 4">
    <name type="scientific">Candidatus Dechloromonas phosphorivorans</name>
    <dbReference type="NCBI Taxonomy" id="2899244"/>
    <lineage>
        <taxon>Bacteria</taxon>
        <taxon>Pseudomonadati</taxon>
        <taxon>Pseudomonadota</taxon>
        <taxon>Betaproteobacteria</taxon>
        <taxon>Rhodocyclales</taxon>
        <taxon>Azonexaceae</taxon>
        <taxon>Dechloromonas</taxon>
    </lineage>
</organism>
<gene>
    <name evidence="3" type="ORF">IPN75_15730</name>
</gene>
<dbReference type="PROSITE" id="PS50006">
    <property type="entry name" value="FHA_DOMAIN"/>
    <property type="match status" value="1"/>
</dbReference>
<dbReference type="AlphaFoldDB" id="A0A9D7LP90"/>
<dbReference type="CDD" id="cd07302">
    <property type="entry name" value="CHD"/>
    <property type="match status" value="1"/>
</dbReference>
<comment type="caution">
    <text evidence="3">The sequence shown here is derived from an EMBL/GenBank/DDBJ whole genome shotgun (WGS) entry which is preliminary data.</text>
</comment>
<accession>A0A9D7LP90</accession>
<proteinExistence type="predicted"/>
<dbReference type="SUPFAM" id="SSF49879">
    <property type="entry name" value="SMAD/FHA domain"/>
    <property type="match status" value="1"/>
</dbReference>
<evidence type="ECO:0000259" key="1">
    <source>
        <dbReference type="PROSITE" id="PS50006"/>
    </source>
</evidence>
<evidence type="ECO:0000313" key="4">
    <source>
        <dbReference type="Proteomes" id="UP000808146"/>
    </source>
</evidence>
<feature type="domain" description="FHA" evidence="1">
    <location>
        <begin position="217"/>
        <end position="261"/>
    </location>
</feature>
<dbReference type="SMART" id="SM00240">
    <property type="entry name" value="FHA"/>
    <property type="match status" value="1"/>
</dbReference>
<dbReference type="Gene3D" id="3.30.70.1230">
    <property type="entry name" value="Nucleotide cyclase"/>
    <property type="match status" value="1"/>
</dbReference>